<comment type="caution">
    <text evidence="1">The sequence shown here is derived from an EMBL/GenBank/DDBJ whole genome shotgun (WGS) entry which is preliminary data.</text>
</comment>
<organism evidence="1 2">
    <name type="scientific">Dentiscutata heterogama</name>
    <dbReference type="NCBI Taxonomy" id="1316150"/>
    <lineage>
        <taxon>Eukaryota</taxon>
        <taxon>Fungi</taxon>
        <taxon>Fungi incertae sedis</taxon>
        <taxon>Mucoromycota</taxon>
        <taxon>Glomeromycotina</taxon>
        <taxon>Glomeromycetes</taxon>
        <taxon>Diversisporales</taxon>
        <taxon>Gigasporaceae</taxon>
        <taxon>Dentiscutata</taxon>
    </lineage>
</organism>
<reference evidence="1" key="1">
    <citation type="submission" date="2021-06" db="EMBL/GenBank/DDBJ databases">
        <authorList>
            <person name="Kallberg Y."/>
            <person name="Tangrot J."/>
            <person name="Rosling A."/>
        </authorList>
    </citation>
    <scope>NUCLEOTIDE SEQUENCE</scope>
    <source>
        <strain evidence="1">IL203A</strain>
    </source>
</reference>
<accession>A0ACA9LDV3</accession>
<sequence>MNLIDESYVPQNRVDLFDSFIIILFPILLIKLLNVEKRERKLFKIGTFQNKFKYFKESLIKDSPNKDKSDEKSSIEDKQIQEIKESIEDFNHYLLDEQTKLKYKFYYTFMLELEHINNQNDNMTLKEILLPFFDEFIFNIVTWGIPLFISFVYDDLLAIKIFSIINMSLYVICFCFAIFAKFFARRFKSKFFGYNINMNEEFFWEVGNHYMDIHQENQEKGTRYYDVITLFLLVIGPKFS</sequence>
<dbReference type="Proteomes" id="UP000789702">
    <property type="component" value="Unassembled WGS sequence"/>
</dbReference>
<proteinExistence type="predicted"/>
<evidence type="ECO:0000313" key="2">
    <source>
        <dbReference type="Proteomes" id="UP000789702"/>
    </source>
</evidence>
<dbReference type="EMBL" id="CAJVPU010003904">
    <property type="protein sequence ID" value="CAG8524907.1"/>
    <property type="molecule type" value="Genomic_DNA"/>
</dbReference>
<name>A0ACA9LDV3_9GLOM</name>
<protein>
    <submittedName>
        <fullName evidence="1">1477_t:CDS:1</fullName>
    </submittedName>
</protein>
<keyword evidence="2" id="KW-1185">Reference proteome</keyword>
<gene>
    <name evidence="1" type="ORF">DHETER_LOCUS4099</name>
</gene>
<evidence type="ECO:0000313" key="1">
    <source>
        <dbReference type="EMBL" id="CAG8524907.1"/>
    </source>
</evidence>